<sequence length="141" mass="15845">MGITFSDGSEAFHGAVLHLWWETEGGVVVKLIESKAKLTPLDQKGDMIKAELCGAVFTSRLKTYFEKHCYIKVDRWVHFVDSQTILGAIQKDSYGYQTFFANRIGEIQKAGSVESWRWVEGRQNIADLITSEASPEELAEG</sequence>
<organism evidence="1 2">
    <name type="scientific">Dallia pectoralis</name>
    <name type="common">Alaska blackfish</name>
    <dbReference type="NCBI Taxonomy" id="75939"/>
    <lineage>
        <taxon>Eukaryota</taxon>
        <taxon>Metazoa</taxon>
        <taxon>Chordata</taxon>
        <taxon>Craniata</taxon>
        <taxon>Vertebrata</taxon>
        <taxon>Euteleostomi</taxon>
        <taxon>Actinopterygii</taxon>
        <taxon>Neopterygii</taxon>
        <taxon>Teleostei</taxon>
        <taxon>Protacanthopterygii</taxon>
        <taxon>Esociformes</taxon>
        <taxon>Umbridae</taxon>
        <taxon>Dallia</taxon>
    </lineage>
</organism>
<name>A0ACC2GFF8_DALPE</name>
<proteinExistence type="predicted"/>
<evidence type="ECO:0000313" key="1">
    <source>
        <dbReference type="EMBL" id="KAJ8002280.1"/>
    </source>
</evidence>
<gene>
    <name evidence="1" type="ORF">DPEC_G00178250</name>
</gene>
<dbReference type="EMBL" id="CM055741">
    <property type="protein sequence ID" value="KAJ8002280.1"/>
    <property type="molecule type" value="Genomic_DNA"/>
</dbReference>
<reference evidence="1" key="1">
    <citation type="submission" date="2021-05" db="EMBL/GenBank/DDBJ databases">
        <authorList>
            <person name="Pan Q."/>
            <person name="Jouanno E."/>
            <person name="Zahm M."/>
            <person name="Klopp C."/>
            <person name="Cabau C."/>
            <person name="Louis A."/>
            <person name="Berthelot C."/>
            <person name="Parey E."/>
            <person name="Roest Crollius H."/>
            <person name="Montfort J."/>
            <person name="Robinson-Rechavi M."/>
            <person name="Bouchez O."/>
            <person name="Lampietro C."/>
            <person name="Lopez Roques C."/>
            <person name="Donnadieu C."/>
            <person name="Postlethwait J."/>
            <person name="Bobe J."/>
            <person name="Dillon D."/>
            <person name="Chandos A."/>
            <person name="von Hippel F."/>
            <person name="Guiguen Y."/>
        </authorList>
    </citation>
    <scope>NUCLEOTIDE SEQUENCE</scope>
    <source>
        <strain evidence="1">YG-Jan2019</strain>
    </source>
</reference>
<dbReference type="Proteomes" id="UP001157502">
    <property type="component" value="Chromosome 14"/>
</dbReference>
<accession>A0ACC2GFF8</accession>
<keyword evidence="2" id="KW-1185">Reference proteome</keyword>
<comment type="caution">
    <text evidence="1">The sequence shown here is derived from an EMBL/GenBank/DDBJ whole genome shotgun (WGS) entry which is preliminary data.</text>
</comment>
<protein>
    <submittedName>
        <fullName evidence="1">Uncharacterized protein</fullName>
    </submittedName>
</protein>
<evidence type="ECO:0000313" key="2">
    <source>
        <dbReference type="Proteomes" id="UP001157502"/>
    </source>
</evidence>